<accession>A0ABV5B4K5</accession>
<dbReference type="Proteomes" id="UP001580407">
    <property type="component" value="Unassembled WGS sequence"/>
</dbReference>
<evidence type="ECO:0008006" key="4">
    <source>
        <dbReference type="Google" id="ProtNLM"/>
    </source>
</evidence>
<keyword evidence="3" id="KW-1185">Reference proteome</keyword>
<evidence type="ECO:0000313" key="3">
    <source>
        <dbReference type="Proteomes" id="UP001580407"/>
    </source>
</evidence>
<organism evidence="2 3">
    <name type="scientific">Paenibacillus terreus</name>
    <dbReference type="NCBI Taxonomy" id="1387834"/>
    <lineage>
        <taxon>Bacteria</taxon>
        <taxon>Bacillati</taxon>
        <taxon>Bacillota</taxon>
        <taxon>Bacilli</taxon>
        <taxon>Bacillales</taxon>
        <taxon>Paenibacillaceae</taxon>
        <taxon>Paenibacillus</taxon>
    </lineage>
</organism>
<dbReference type="EMBL" id="JBHILM010000005">
    <property type="protein sequence ID" value="MFB5680427.1"/>
    <property type="molecule type" value="Genomic_DNA"/>
</dbReference>
<gene>
    <name evidence="2" type="ORF">ACE3NQ_05850</name>
</gene>
<feature type="transmembrane region" description="Helical" evidence="1">
    <location>
        <begin position="79"/>
        <end position="97"/>
    </location>
</feature>
<feature type="transmembrane region" description="Helical" evidence="1">
    <location>
        <begin position="57"/>
        <end position="73"/>
    </location>
</feature>
<feature type="transmembrane region" description="Helical" evidence="1">
    <location>
        <begin position="35"/>
        <end position="52"/>
    </location>
</feature>
<proteinExistence type="predicted"/>
<protein>
    <recommendedName>
        <fullName evidence="4">DUF5668 domain-containing protein</fullName>
    </recommendedName>
</protein>
<sequence>MRMDRNKGLAILLIVVGALILLNLIPAFGFLVHEIIGYLIPIAMIVLGYYGVRSGNTVIGWVIMILGLLILMGKLSWLIGPLLAIGLIIFGIALLRGRGRRY</sequence>
<keyword evidence="1" id="KW-0812">Transmembrane</keyword>
<name>A0ABV5B4K5_9BACL</name>
<evidence type="ECO:0000313" key="2">
    <source>
        <dbReference type="EMBL" id="MFB5680427.1"/>
    </source>
</evidence>
<keyword evidence="1" id="KW-1133">Transmembrane helix</keyword>
<feature type="transmembrane region" description="Helical" evidence="1">
    <location>
        <begin position="9"/>
        <end position="29"/>
    </location>
</feature>
<dbReference type="RefSeq" id="WP_375524238.1">
    <property type="nucleotide sequence ID" value="NZ_JBHILM010000005.1"/>
</dbReference>
<reference evidence="2 3" key="1">
    <citation type="submission" date="2024-09" db="EMBL/GenBank/DDBJ databases">
        <authorList>
            <person name="Ruan L."/>
        </authorList>
    </citation>
    <scope>NUCLEOTIDE SEQUENCE [LARGE SCALE GENOMIC DNA]</scope>
    <source>
        <strain evidence="2 3">D33</strain>
    </source>
</reference>
<evidence type="ECO:0000256" key="1">
    <source>
        <dbReference type="SAM" id="Phobius"/>
    </source>
</evidence>
<keyword evidence="1" id="KW-0472">Membrane</keyword>
<comment type="caution">
    <text evidence="2">The sequence shown here is derived from an EMBL/GenBank/DDBJ whole genome shotgun (WGS) entry which is preliminary data.</text>
</comment>